<dbReference type="Pfam" id="PF03914">
    <property type="entry name" value="CBF"/>
    <property type="match status" value="1"/>
</dbReference>
<accession>A0A3P6PFF4</accession>
<protein>
    <recommendedName>
        <fullName evidence="2">CCAAT-binding factor domain-containing protein</fullName>
    </recommendedName>
</protein>
<dbReference type="PANTHER" id="PTHR12048">
    <property type="entry name" value="CCAAT-BINDING FACTOR-RELATED"/>
    <property type="match status" value="1"/>
</dbReference>
<evidence type="ECO:0000313" key="4">
    <source>
        <dbReference type="Proteomes" id="UP000267096"/>
    </source>
</evidence>
<evidence type="ECO:0000259" key="2">
    <source>
        <dbReference type="Pfam" id="PF03914"/>
    </source>
</evidence>
<dbReference type="InterPro" id="IPR016024">
    <property type="entry name" value="ARM-type_fold"/>
</dbReference>
<gene>
    <name evidence="3" type="ORF">ASIM_LOCUS879</name>
</gene>
<dbReference type="AlphaFoldDB" id="A0A3P6PFF4"/>
<evidence type="ECO:0000313" key="3">
    <source>
        <dbReference type="EMBL" id="VDK18185.1"/>
    </source>
</evidence>
<comment type="similarity">
    <text evidence="1">Belongs to the CBF/MAK21 family.</text>
</comment>
<dbReference type="Proteomes" id="UP000267096">
    <property type="component" value="Unassembled WGS sequence"/>
</dbReference>
<dbReference type="EMBL" id="UYRR01000750">
    <property type="protein sequence ID" value="VDK18185.1"/>
    <property type="molecule type" value="Genomic_DNA"/>
</dbReference>
<name>A0A3P6PFF4_ANISI</name>
<dbReference type="SUPFAM" id="SSF48371">
    <property type="entry name" value="ARM repeat"/>
    <property type="match status" value="1"/>
</dbReference>
<reference evidence="3 4" key="1">
    <citation type="submission" date="2018-11" db="EMBL/GenBank/DDBJ databases">
        <authorList>
            <consortium name="Pathogen Informatics"/>
        </authorList>
    </citation>
    <scope>NUCLEOTIDE SEQUENCE [LARGE SCALE GENOMIC DNA]</scope>
</reference>
<sequence length="482" mass="55176">MIKHSIEGKWYEYADADRSDANEADKEQLSKVEEKATYLLSRDIDVHNQCQFSYCLPLEIFLVSKQPLKEGEYFWFRMESKRNASEAGWLNTVIVQGTAGDRISAMQMFIQRSPVHALSHLNTLVSRVQKKNPREAFSILSVLKELFINEILPPTRKLIPLSKRPVGELEKQLEKGEKAAERRLIMWKFESDLKKLYENFVMALESLSNGMVVNVCAEACRAALDLLIERPEQEQRLLTLLVNKLGHPNRKFASRLVGYLMKLTQKQPNMRPIVVKEVERLIYRKNISCRAQLYAVTFLAQMQLNAGDVELAASLLTIYIGLFRILIAKQKIDDKIISALLTATNRAFPYAKNEAERLTKEIDTLYKVLHQSNFNTALQTLKLLHQLLVTSEGISDRFYSAFYRKLLDVEHSAKQQSQLFGLLYKTMKNDSETQRVIAFIKRMLQLSVNRSAAFAAATLVVISKLIEERPSLILVSKSANVS</sequence>
<evidence type="ECO:0000256" key="1">
    <source>
        <dbReference type="ARBA" id="ARBA00007797"/>
    </source>
</evidence>
<dbReference type="GO" id="GO:0005634">
    <property type="term" value="C:nucleus"/>
    <property type="evidence" value="ECO:0007669"/>
    <property type="project" value="TreeGrafter"/>
</dbReference>
<proteinExistence type="inferred from homology"/>
<organism evidence="3 4">
    <name type="scientific">Anisakis simplex</name>
    <name type="common">Herring worm</name>
    <dbReference type="NCBI Taxonomy" id="6269"/>
    <lineage>
        <taxon>Eukaryota</taxon>
        <taxon>Metazoa</taxon>
        <taxon>Ecdysozoa</taxon>
        <taxon>Nematoda</taxon>
        <taxon>Chromadorea</taxon>
        <taxon>Rhabditida</taxon>
        <taxon>Spirurina</taxon>
        <taxon>Ascaridomorpha</taxon>
        <taxon>Ascaridoidea</taxon>
        <taxon>Anisakidae</taxon>
        <taxon>Anisakis</taxon>
        <taxon>Anisakis simplex complex</taxon>
    </lineage>
</organism>
<keyword evidence="4" id="KW-1185">Reference proteome</keyword>
<dbReference type="PANTHER" id="PTHR12048:SF0">
    <property type="entry name" value="CCAAT_ENHANCER-BINDING PROTEIN ZETA"/>
    <property type="match status" value="1"/>
</dbReference>
<dbReference type="InterPro" id="IPR005612">
    <property type="entry name" value="CCAAT-binding_factor"/>
</dbReference>
<feature type="domain" description="CCAAT-binding factor" evidence="2">
    <location>
        <begin position="377"/>
        <end position="476"/>
    </location>
</feature>
<dbReference type="OrthoDB" id="28947at2759"/>
<dbReference type="InterPro" id="IPR040155">
    <property type="entry name" value="CEBPZ/Mak21-like"/>
</dbReference>